<dbReference type="InterPro" id="IPR010982">
    <property type="entry name" value="Lambda_DNA-bd_dom_sf"/>
</dbReference>
<dbReference type="RefSeq" id="WP_184292396.1">
    <property type="nucleotide sequence ID" value="NZ_JACHJO010000008.1"/>
</dbReference>
<proteinExistence type="predicted"/>
<evidence type="ECO:0000313" key="3">
    <source>
        <dbReference type="Proteomes" id="UP000536604"/>
    </source>
</evidence>
<dbReference type="AlphaFoldDB" id="A0A841IQK9"/>
<accession>A0A841IQK9</accession>
<dbReference type="Proteomes" id="UP000536604">
    <property type="component" value="Unassembled WGS sequence"/>
</dbReference>
<dbReference type="CDD" id="cd00093">
    <property type="entry name" value="HTH_XRE"/>
    <property type="match status" value="1"/>
</dbReference>
<dbReference type="SUPFAM" id="SSF47413">
    <property type="entry name" value="lambda repressor-like DNA-binding domains"/>
    <property type="match status" value="1"/>
</dbReference>
<dbReference type="SMART" id="SM00530">
    <property type="entry name" value="HTH_XRE"/>
    <property type="match status" value="1"/>
</dbReference>
<dbReference type="PROSITE" id="PS50943">
    <property type="entry name" value="HTH_CROC1"/>
    <property type="match status" value="1"/>
</dbReference>
<dbReference type="Gene3D" id="1.10.260.40">
    <property type="entry name" value="lambda repressor-like DNA-binding domains"/>
    <property type="match status" value="1"/>
</dbReference>
<comment type="caution">
    <text evidence="2">The sequence shown here is derived from an EMBL/GenBank/DDBJ whole genome shotgun (WGS) entry which is preliminary data.</text>
</comment>
<keyword evidence="3" id="KW-1185">Reference proteome</keyword>
<dbReference type="EMBL" id="JACHJO010000008">
    <property type="protein sequence ID" value="MBB6120943.1"/>
    <property type="molecule type" value="Genomic_DNA"/>
</dbReference>
<organism evidence="2 3">
    <name type="scientific">Nocardiopsis algeriensis</name>
    <dbReference type="NCBI Taxonomy" id="1478215"/>
    <lineage>
        <taxon>Bacteria</taxon>
        <taxon>Bacillati</taxon>
        <taxon>Actinomycetota</taxon>
        <taxon>Actinomycetes</taxon>
        <taxon>Streptosporangiales</taxon>
        <taxon>Nocardiopsidaceae</taxon>
        <taxon>Nocardiopsis</taxon>
    </lineage>
</organism>
<dbReference type="Pfam" id="PF01381">
    <property type="entry name" value="HTH_3"/>
    <property type="match status" value="1"/>
</dbReference>
<evidence type="ECO:0000313" key="2">
    <source>
        <dbReference type="EMBL" id="MBB6120943.1"/>
    </source>
</evidence>
<dbReference type="InterPro" id="IPR001387">
    <property type="entry name" value="Cro/C1-type_HTH"/>
</dbReference>
<sequence length="152" mass="16344">MLDLDDLLGIDAEAPEQQEADQDVQEFVSLIDALVELRKQQGLTQSDVASAMGTTQSAVSEIESVANDPRISTVQRYARAVCARLQFRVRVAGPALDTSGGATGSISFRTAEPSSRPLWHAPTVIVGGRSGSSRHIRYTGSDRSVQWETGTL</sequence>
<evidence type="ECO:0000259" key="1">
    <source>
        <dbReference type="PROSITE" id="PS50943"/>
    </source>
</evidence>
<reference evidence="2 3" key="1">
    <citation type="submission" date="2020-08" db="EMBL/GenBank/DDBJ databases">
        <title>Genomic Encyclopedia of Type Strains, Phase III (KMG-III): the genomes of soil and plant-associated and newly described type strains.</title>
        <authorList>
            <person name="Whitman W."/>
        </authorList>
    </citation>
    <scope>NUCLEOTIDE SEQUENCE [LARGE SCALE GENOMIC DNA]</scope>
    <source>
        <strain evidence="2 3">CECT 8712</strain>
    </source>
</reference>
<feature type="domain" description="HTH cro/C1-type" evidence="1">
    <location>
        <begin position="34"/>
        <end position="80"/>
    </location>
</feature>
<gene>
    <name evidence="2" type="ORF">FHS13_002904</name>
</gene>
<dbReference type="GO" id="GO:0003677">
    <property type="term" value="F:DNA binding"/>
    <property type="evidence" value="ECO:0007669"/>
    <property type="project" value="InterPro"/>
</dbReference>
<protein>
    <submittedName>
        <fullName evidence="2">Transcriptional regulator with XRE-family HTH domain</fullName>
    </submittedName>
</protein>
<name>A0A841IQK9_9ACTN</name>